<dbReference type="SUPFAM" id="SSF53167">
    <property type="entry name" value="Purine and uridine phosphorylases"/>
    <property type="match status" value="1"/>
</dbReference>
<dbReference type="EMBL" id="VJMH01000302">
    <property type="protein sequence ID" value="KAF0717113.1"/>
    <property type="molecule type" value="Genomic_DNA"/>
</dbReference>
<evidence type="ECO:0000259" key="3">
    <source>
        <dbReference type="Pfam" id="PF01048"/>
    </source>
</evidence>
<dbReference type="Proteomes" id="UP000332933">
    <property type="component" value="Unassembled WGS sequence"/>
</dbReference>
<dbReference type="GO" id="GO:0006218">
    <property type="term" value="P:uridine catabolic process"/>
    <property type="evidence" value="ECO:0007669"/>
    <property type="project" value="TreeGrafter"/>
</dbReference>
<dbReference type="PANTHER" id="PTHR43691">
    <property type="entry name" value="URIDINE PHOSPHORYLASE"/>
    <property type="match status" value="1"/>
</dbReference>
<reference evidence="4" key="2">
    <citation type="submission" date="2019-06" db="EMBL/GenBank/DDBJ databases">
        <title>Genomics analysis of Aphanomyces spp. identifies a new class of oomycete effector associated with host adaptation.</title>
        <authorList>
            <person name="Gaulin E."/>
        </authorList>
    </citation>
    <scope>NUCLEOTIDE SEQUENCE</scope>
    <source>
        <strain evidence="4">CBS 578.67</strain>
    </source>
</reference>
<evidence type="ECO:0000313" key="5">
    <source>
        <dbReference type="EMBL" id="VFT79688.1"/>
    </source>
</evidence>
<gene>
    <name evidence="5" type="primary">Aste57867_2489</name>
    <name evidence="4" type="ORF">As57867_002482</name>
    <name evidence="5" type="ORF">ASTE57867_2489</name>
</gene>
<feature type="binding site" evidence="2">
    <location>
        <position position="209"/>
    </location>
    <ligand>
        <name>substrate</name>
    </ligand>
</feature>
<feature type="binding site" evidence="2">
    <location>
        <begin position="131"/>
        <end position="134"/>
    </location>
    <ligand>
        <name>phosphate</name>
        <dbReference type="ChEBI" id="CHEBI:43474"/>
    </ligand>
</feature>
<dbReference type="GO" id="GO:0004850">
    <property type="term" value="F:uridine phosphorylase activity"/>
    <property type="evidence" value="ECO:0007669"/>
    <property type="project" value="InterPro"/>
</dbReference>
<feature type="binding site" evidence="2">
    <location>
        <position position="211"/>
    </location>
    <ligand>
        <name>substrate</name>
    </ligand>
</feature>
<evidence type="ECO:0000313" key="6">
    <source>
        <dbReference type="Proteomes" id="UP000332933"/>
    </source>
</evidence>
<organism evidence="5 6">
    <name type="scientific">Aphanomyces stellatus</name>
    <dbReference type="NCBI Taxonomy" id="120398"/>
    <lineage>
        <taxon>Eukaryota</taxon>
        <taxon>Sar</taxon>
        <taxon>Stramenopiles</taxon>
        <taxon>Oomycota</taxon>
        <taxon>Saprolegniomycetes</taxon>
        <taxon>Saprolegniales</taxon>
        <taxon>Verrucalvaceae</taxon>
        <taxon>Aphanomyces</taxon>
    </lineage>
</organism>
<evidence type="ECO:0000256" key="2">
    <source>
        <dbReference type="PIRSR" id="PIRSR610059-50"/>
    </source>
</evidence>
<evidence type="ECO:0000313" key="4">
    <source>
        <dbReference type="EMBL" id="KAF0717113.1"/>
    </source>
</evidence>
<comment type="similarity">
    <text evidence="1">Belongs to the PNP/UDP phosphorylase family.</text>
</comment>
<dbReference type="EMBL" id="CAADRA010000302">
    <property type="protein sequence ID" value="VFT79688.1"/>
    <property type="molecule type" value="Genomic_DNA"/>
</dbReference>
<dbReference type="Pfam" id="PF01048">
    <property type="entry name" value="PNP_UDP_1"/>
    <property type="match status" value="1"/>
</dbReference>
<dbReference type="CDD" id="cd17763">
    <property type="entry name" value="UP_hUPP-like"/>
    <property type="match status" value="1"/>
</dbReference>
<dbReference type="InterPro" id="IPR000845">
    <property type="entry name" value="Nucleoside_phosphorylase_d"/>
</dbReference>
<dbReference type="PANTHER" id="PTHR43691:SF11">
    <property type="entry name" value="FI09636P-RELATED"/>
    <property type="match status" value="1"/>
</dbReference>
<proteinExistence type="inferred from homology"/>
<feature type="domain" description="Nucleoside phosphorylase" evidence="3">
    <location>
        <begin position="49"/>
        <end position="284"/>
    </location>
</feature>
<dbReference type="AlphaFoldDB" id="A0A485KBX8"/>
<dbReference type="InterPro" id="IPR010059">
    <property type="entry name" value="Uridine_phosphorylase_euk"/>
</dbReference>
<evidence type="ECO:0000256" key="1">
    <source>
        <dbReference type="ARBA" id="ARBA00010456"/>
    </source>
</evidence>
<dbReference type="Gene3D" id="3.40.50.1580">
    <property type="entry name" value="Nucleoside phosphorylase domain"/>
    <property type="match status" value="1"/>
</dbReference>
<dbReference type="GO" id="GO:0005829">
    <property type="term" value="C:cytosol"/>
    <property type="evidence" value="ECO:0007669"/>
    <property type="project" value="TreeGrafter"/>
</dbReference>
<feature type="binding site" evidence="2">
    <location>
        <position position="87"/>
    </location>
    <ligand>
        <name>phosphate</name>
        <dbReference type="ChEBI" id="CHEBI:43474"/>
    </ligand>
</feature>
<name>A0A485KBX8_9STRA</name>
<dbReference type="InterPro" id="IPR035994">
    <property type="entry name" value="Nucleoside_phosphorylase_sf"/>
</dbReference>
<accession>A0A485KBX8</accession>
<protein>
    <submittedName>
        <fullName evidence="5">Aste57867_2489 protein</fullName>
    </submittedName>
</protein>
<keyword evidence="6" id="KW-1185">Reference proteome</keyword>
<sequence>MAPLDLPTRHVQNANITPEATDVLYHLGLSYSEANRAEIASIFGNVKFFICGGSADRMKTFAHKLAEKLQITTPFGYNIAPIGSTSRYVIFKVGPVLIANHGMGMPSTSILLHEVTKLLEHAGAHDAVYIRMGTSGGVGVEGGTVVISSEGLNHELKPIHYIPILGKMHERPSTLDPVIAQELAATCESLAVPHTIGKTLSCDDFYEEQGRLDGAICEYTNADKMAYLQKAYDAGTRNIEMESRLFAAFCHKLNIPAAVVCVTLLNRLEGDQVTQPHDVLESYDLRPMSVLLEYIKVKTASA</sequence>
<dbReference type="OrthoDB" id="204058at2759"/>
<dbReference type="NCBIfam" id="TIGR01719">
    <property type="entry name" value="euk_UDPppase"/>
    <property type="match status" value="1"/>
</dbReference>
<dbReference type="GO" id="GO:0009166">
    <property type="term" value="P:nucleotide catabolic process"/>
    <property type="evidence" value="ECO:0007669"/>
    <property type="project" value="InterPro"/>
</dbReference>
<reference evidence="5 6" key="1">
    <citation type="submission" date="2019-03" db="EMBL/GenBank/DDBJ databases">
        <authorList>
            <person name="Gaulin E."/>
            <person name="Dumas B."/>
        </authorList>
    </citation>
    <scope>NUCLEOTIDE SEQUENCE [LARGE SCALE GENOMIC DNA]</scope>
    <source>
        <strain evidence="5">CBS 568.67</strain>
    </source>
</reference>